<sequence length="303" mass="35643">MSRKTLFSNREVKKDEDDCASDIQLIEGFKTMDIRGVSKKKNHKKPDKSLAPNLKTIRKNEKCKRKNFPYFKHSYYDNTFVVEEDDETVKGEPYKLESYDVMEFVITPATVIIVRNSSNIYSSVYGVENLKYNNINFHSVDEGYQYHKLLEICGESIAQQLQYYKTTFQKRLFVKKTLTQYNKGRRDVIKWRQEKGLKILVELTVRKFVQNPALLIQMKEDKNKIILNAFAQDDYDACGVMRKLREWLQKNKNLKVKIPYMAGNIFINSLPKMSTGKNIQGVIVMTARRLIENCDWEMTKTYC</sequence>
<reference evidence="2" key="1">
    <citation type="submission" date="2015-08" db="UniProtKB">
        <authorList>
            <consortium name="WormBaseParasite"/>
        </authorList>
    </citation>
    <scope>IDENTIFICATION</scope>
</reference>
<dbReference type="WBParaSite" id="SSTP_0000812400.1">
    <property type="protein sequence ID" value="SSTP_0000812400.1"/>
    <property type="gene ID" value="SSTP_0000812400"/>
</dbReference>
<accession>A0A0K0EF61</accession>
<dbReference type="InterPro" id="IPR037238">
    <property type="entry name" value="YbiA-like_sf"/>
</dbReference>
<dbReference type="Proteomes" id="UP000035681">
    <property type="component" value="Unplaced"/>
</dbReference>
<protein>
    <submittedName>
        <fullName evidence="2 3">NADAR domain-containing protein</fullName>
    </submittedName>
</protein>
<dbReference type="Gene3D" id="1.10.357.40">
    <property type="entry name" value="YbiA-like"/>
    <property type="match status" value="1"/>
</dbReference>
<evidence type="ECO:0000313" key="1">
    <source>
        <dbReference type="Proteomes" id="UP000035681"/>
    </source>
</evidence>
<dbReference type="WBParaSite" id="TCONS_00001917.p1">
    <property type="protein sequence ID" value="TCONS_00001917.p1"/>
    <property type="gene ID" value="XLOC_001831"/>
</dbReference>
<evidence type="ECO:0000313" key="3">
    <source>
        <dbReference type="WBParaSite" id="TCONS_00001917.p1"/>
    </source>
</evidence>
<organism evidence="2">
    <name type="scientific">Strongyloides stercoralis</name>
    <name type="common">Threadworm</name>
    <dbReference type="NCBI Taxonomy" id="6248"/>
    <lineage>
        <taxon>Eukaryota</taxon>
        <taxon>Metazoa</taxon>
        <taxon>Ecdysozoa</taxon>
        <taxon>Nematoda</taxon>
        <taxon>Chromadorea</taxon>
        <taxon>Rhabditida</taxon>
        <taxon>Tylenchina</taxon>
        <taxon>Panagrolaimomorpha</taxon>
        <taxon>Strongyloidoidea</taxon>
        <taxon>Strongyloididae</taxon>
        <taxon>Strongyloides</taxon>
    </lineage>
</organism>
<dbReference type="AlphaFoldDB" id="A0A0K0EF61"/>
<keyword evidence="1" id="KW-1185">Reference proteome</keyword>
<proteinExistence type="predicted"/>
<evidence type="ECO:0000313" key="2">
    <source>
        <dbReference type="WBParaSite" id="SSTP_0000812400.1"/>
    </source>
</evidence>
<dbReference type="SUPFAM" id="SSF143990">
    <property type="entry name" value="YbiA-like"/>
    <property type="match status" value="1"/>
</dbReference>
<name>A0A0K0EF61_STRER</name>